<dbReference type="CDD" id="cd00060">
    <property type="entry name" value="FHA"/>
    <property type="match status" value="1"/>
</dbReference>
<reference evidence="2 3" key="1">
    <citation type="journal article" date="2022" name="IScience">
        <title>An ultrasensitive nanofiber-based assay for enzymatic hydrolysis and deep-sea microbial degradation of cellulose.</title>
        <authorList>
            <person name="Tsudome M."/>
            <person name="Tachioka M."/>
            <person name="Miyazaki M."/>
            <person name="Uchimura K."/>
            <person name="Tsuda M."/>
            <person name="Takaki Y."/>
            <person name="Deguchi S."/>
        </authorList>
    </citation>
    <scope>NUCLEOTIDE SEQUENCE [LARGE SCALE GENOMIC DNA]</scope>
    <source>
        <strain evidence="2 3">GE09</strain>
    </source>
</reference>
<dbReference type="Gene3D" id="2.60.200.20">
    <property type="match status" value="1"/>
</dbReference>
<dbReference type="KEGG" id="marq:MARGE09_P1132"/>
<dbReference type="SUPFAM" id="SSF49879">
    <property type="entry name" value="SMAD/FHA domain"/>
    <property type="match status" value="1"/>
</dbReference>
<evidence type="ECO:0000313" key="3">
    <source>
        <dbReference type="Proteomes" id="UP001320119"/>
    </source>
</evidence>
<accession>A0AAN2BJG4</accession>
<proteinExistence type="predicted"/>
<dbReference type="InterPro" id="IPR000253">
    <property type="entry name" value="FHA_dom"/>
</dbReference>
<evidence type="ECO:0000313" key="2">
    <source>
        <dbReference type="EMBL" id="BCD96932.1"/>
    </source>
</evidence>
<protein>
    <recommendedName>
        <fullName evidence="1">FHA domain-containing protein</fullName>
    </recommendedName>
</protein>
<keyword evidence="3" id="KW-1185">Reference proteome</keyword>
<dbReference type="EMBL" id="AP023086">
    <property type="protein sequence ID" value="BCD96932.1"/>
    <property type="molecule type" value="Genomic_DNA"/>
</dbReference>
<dbReference type="Proteomes" id="UP001320119">
    <property type="component" value="Chromosome"/>
</dbReference>
<dbReference type="PANTHER" id="PTHR23308">
    <property type="entry name" value="NUCLEAR INHIBITOR OF PROTEIN PHOSPHATASE-1"/>
    <property type="match status" value="1"/>
</dbReference>
<dbReference type="RefSeq" id="WP_236986415.1">
    <property type="nucleotide sequence ID" value="NZ_AP023086.1"/>
</dbReference>
<feature type="domain" description="FHA" evidence="1">
    <location>
        <begin position="24"/>
        <end position="80"/>
    </location>
</feature>
<dbReference type="Pfam" id="PF00498">
    <property type="entry name" value="FHA"/>
    <property type="match status" value="1"/>
</dbReference>
<dbReference type="InterPro" id="IPR008984">
    <property type="entry name" value="SMAD_FHA_dom_sf"/>
</dbReference>
<dbReference type="SMART" id="SM00240">
    <property type="entry name" value="FHA"/>
    <property type="match status" value="1"/>
</dbReference>
<evidence type="ECO:0000259" key="1">
    <source>
        <dbReference type="PROSITE" id="PS50006"/>
    </source>
</evidence>
<dbReference type="InterPro" id="IPR050923">
    <property type="entry name" value="Cell_Proc_Reg/RNA_Proc"/>
</dbReference>
<sequence length="121" mass="13509">MPAVLAQLVDGVIVHRFELNLGFTTIGRKPDNDIVIQDPAVSGAHAHIIAEQNKDFVDYIDVFVEDFGSTNGTFVNDLPAEKKHKLVHNDVVRIGFNDFKFLDDENADMTRTIHMASTDDI</sequence>
<gene>
    <name evidence="2" type="ORF">MARGE09_P1132</name>
</gene>
<name>A0AAN2BJG4_9GAMM</name>
<organism evidence="2 3">
    <name type="scientific">Marinagarivorans cellulosilyticus</name>
    <dbReference type="NCBI Taxonomy" id="2721545"/>
    <lineage>
        <taxon>Bacteria</taxon>
        <taxon>Pseudomonadati</taxon>
        <taxon>Pseudomonadota</taxon>
        <taxon>Gammaproteobacteria</taxon>
        <taxon>Cellvibrionales</taxon>
        <taxon>Cellvibrionaceae</taxon>
        <taxon>Marinagarivorans</taxon>
    </lineage>
</organism>
<dbReference type="AlphaFoldDB" id="A0AAN2BJG4"/>
<dbReference type="PROSITE" id="PS50006">
    <property type="entry name" value="FHA_DOMAIN"/>
    <property type="match status" value="1"/>
</dbReference>